<protein>
    <submittedName>
        <fullName evidence="1">Uncharacterized protein</fullName>
    </submittedName>
</protein>
<evidence type="ECO:0000313" key="2">
    <source>
        <dbReference type="Proteomes" id="UP000030008"/>
    </source>
</evidence>
<dbReference type="Proteomes" id="UP000030008">
    <property type="component" value="Unassembled WGS sequence"/>
</dbReference>
<gene>
    <name evidence="1" type="ORF">CIAN88_01520</name>
</gene>
<evidence type="ECO:0000313" key="1">
    <source>
        <dbReference type="EMBL" id="KGJ54851.1"/>
    </source>
</evidence>
<name>A0A099IBD8_CLOIN</name>
<organism evidence="1 2">
    <name type="scientific">Clostridium innocuum</name>
    <dbReference type="NCBI Taxonomy" id="1522"/>
    <lineage>
        <taxon>Bacteria</taxon>
        <taxon>Bacillati</taxon>
        <taxon>Bacillota</taxon>
        <taxon>Clostridia</taxon>
        <taxon>Eubacteriales</taxon>
        <taxon>Clostridiaceae</taxon>
        <taxon>Clostridium</taxon>
    </lineage>
</organism>
<proteinExistence type="predicted"/>
<dbReference type="EMBL" id="JQIF01000007">
    <property type="protein sequence ID" value="KGJ54851.1"/>
    <property type="molecule type" value="Genomic_DNA"/>
</dbReference>
<dbReference type="AlphaFoldDB" id="A0A099IBD8"/>
<dbReference type="RefSeq" id="WP_044903572.1">
    <property type="nucleotide sequence ID" value="NZ_JQIF01000007.1"/>
</dbReference>
<accession>A0A099IBD8</accession>
<sequence>MFLHSWRRKRKLKRFHPIMTLHLNRTLHHEFHPTFLKAKTVLREVRSSVIRKEEHTHHIHHMMTLHVHQAQTFLMLNHQNDERSLIIQSKKVINGKYPSRILQLHLAKQSIERLAEQRLLEEKSYYKYHPAKAKELAASYLHNREIKNCLNTHMNRLSQYSYAGSLFRSSLFTTLSSQSWKQVLTPVIYQQSRALIHREKIQLQREVISEKSRDEMHVEREPEHRAAVQRNDMNTLVNTVIREVERRTKRERLREGRR</sequence>
<comment type="caution">
    <text evidence="1">The sequence shown here is derived from an EMBL/GenBank/DDBJ whole genome shotgun (WGS) entry which is preliminary data.</text>
</comment>
<reference evidence="1 2" key="1">
    <citation type="submission" date="2014-08" db="EMBL/GenBank/DDBJ databases">
        <title>Clostridium innocuum, an unnegligible vancomycin-resistant pathogen causing extra-intestinal infections.</title>
        <authorList>
            <person name="Feng Y."/>
            <person name="Chiu C.-H."/>
        </authorList>
    </citation>
    <scope>NUCLEOTIDE SEQUENCE [LARGE SCALE GENOMIC DNA]</scope>
    <source>
        <strain evidence="1 2">AN88</strain>
    </source>
</reference>